<dbReference type="Gene3D" id="1.10.630.10">
    <property type="entry name" value="Cytochrome P450"/>
    <property type="match status" value="1"/>
</dbReference>
<dbReference type="InterPro" id="IPR036396">
    <property type="entry name" value="Cyt_P450_sf"/>
</dbReference>
<evidence type="ECO:0000256" key="1">
    <source>
        <dbReference type="ARBA" id="ARBA00001971"/>
    </source>
</evidence>
<evidence type="ECO:0000256" key="8">
    <source>
        <dbReference type="RuleBase" id="RU000461"/>
    </source>
</evidence>
<dbReference type="Pfam" id="PF00067">
    <property type="entry name" value="p450"/>
    <property type="match status" value="1"/>
</dbReference>
<dbReference type="InterPro" id="IPR017972">
    <property type="entry name" value="Cyt_P450_CS"/>
</dbReference>
<keyword evidence="7 8" id="KW-0503">Monooxygenase</keyword>
<evidence type="ECO:0000313" key="9">
    <source>
        <dbReference type="EMBL" id="MDT0617167.1"/>
    </source>
</evidence>
<keyword evidence="3 8" id="KW-0349">Heme</keyword>
<evidence type="ECO:0000313" key="10">
    <source>
        <dbReference type="Proteomes" id="UP001259982"/>
    </source>
</evidence>
<dbReference type="InterPro" id="IPR001128">
    <property type="entry name" value="Cyt_P450"/>
</dbReference>
<evidence type="ECO:0000256" key="4">
    <source>
        <dbReference type="ARBA" id="ARBA00022723"/>
    </source>
</evidence>
<comment type="cofactor">
    <cofactor evidence="1">
        <name>heme</name>
        <dbReference type="ChEBI" id="CHEBI:30413"/>
    </cofactor>
</comment>
<dbReference type="Proteomes" id="UP001259982">
    <property type="component" value="Unassembled WGS sequence"/>
</dbReference>
<keyword evidence="6 8" id="KW-0408">Iron</keyword>
<evidence type="ECO:0000256" key="5">
    <source>
        <dbReference type="ARBA" id="ARBA00023002"/>
    </source>
</evidence>
<keyword evidence="5 8" id="KW-0560">Oxidoreductase</keyword>
<dbReference type="SUPFAM" id="SSF48264">
    <property type="entry name" value="Cytochrome P450"/>
    <property type="match status" value="1"/>
</dbReference>
<evidence type="ECO:0000256" key="2">
    <source>
        <dbReference type="ARBA" id="ARBA00010617"/>
    </source>
</evidence>
<protein>
    <submittedName>
        <fullName evidence="9">Cytochrome P450</fullName>
    </submittedName>
</protein>
<evidence type="ECO:0000256" key="3">
    <source>
        <dbReference type="ARBA" id="ARBA00022617"/>
    </source>
</evidence>
<proteinExistence type="inferred from homology"/>
<comment type="caution">
    <text evidence="9">The sequence shown here is derived from an EMBL/GenBank/DDBJ whole genome shotgun (WGS) entry which is preliminary data.</text>
</comment>
<comment type="similarity">
    <text evidence="2 8">Belongs to the cytochrome P450 family.</text>
</comment>
<evidence type="ECO:0000256" key="6">
    <source>
        <dbReference type="ARBA" id="ARBA00023004"/>
    </source>
</evidence>
<organism evidence="9 10">
    <name type="scientific">Spectribacter acetivorans</name>
    <dbReference type="NCBI Taxonomy" id="3075603"/>
    <lineage>
        <taxon>Bacteria</taxon>
        <taxon>Pseudomonadati</taxon>
        <taxon>Pseudomonadota</taxon>
        <taxon>Gammaproteobacteria</taxon>
        <taxon>Salinisphaerales</taxon>
        <taxon>Salinisphaeraceae</taxon>
        <taxon>Spectribacter</taxon>
    </lineage>
</organism>
<accession>A0ABU3B3Y1</accession>
<keyword evidence="10" id="KW-1185">Reference proteome</keyword>
<dbReference type="RefSeq" id="WP_311656786.1">
    <property type="nucleotide sequence ID" value="NZ_JAVRHY010000001.1"/>
</dbReference>
<reference evidence="9 10" key="1">
    <citation type="submission" date="2023-09" db="EMBL/GenBank/DDBJ databases">
        <authorList>
            <person name="Rey-Velasco X."/>
        </authorList>
    </citation>
    <scope>NUCLEOTIDE SEQUENCE [LARGE SCALE GENOMIC DNA]</scope>
    <source>
        <strain evidence="9 10">P385</strain>
    </source>
</reference>
<dbReference type="EMBL" id="JAVRHY010000001">
    <property type="protein sequence ID" value="MDT0617167.1"/>
    <property type="molecule type" value="Genomic_DNA"/>
</dbReference>
<dbReference type="InterPro" id="IPR002401">
    <property type="entry name" value="Cyt_P450_E_grp-I"/>
</dbReference>
<sequence>MHSVHVIRRRFFMVESLYPPVPRSQSDLRHLPGERGLPVLGQTLSFVFRMDEMPRRLWERYGPVSRGHVLFEPVVNMLGPDANQFVLADRAGNFSAYGGWEPIIGRLFPRGLMLRDGEDHRAHRRIMQTVFRKETLAEDLALMQPVIRQHVEAWPEELAFYPAIKSLTLEIAAAIFLGLPLGREAREINAAFVDVVEASMAIIKAPLPGTLLRRGLIGRRRLERFFREHLPAKRAAETPDLFSRLCHARSEDGERFSDAEVVDHLVFVMMAAHDTTTSALSSMAYLLARHPDWQASLYDEVSSVSAPLAHEDLDRLEQTAAVLREALRLYPPLPAMRRRTLRDCEFEGFHLPADTPINIFNHFTHHMPEYWDEPERFDPTRFQRQEHRRHPFQFIPFGAGAHTCIGLHFAELQVKAVMQALLRQRRLTVEPGYHMPCQVSPISKPRDGLPLQLIRRG</sequence>
<dbReference type="PROSITE" id="PS00086">
    <property type="entry name" value="CYTOCHROME_P450"/>
    <property type="match status" value="1"/>
</dbReference>
<dbReference type="PRINTS" id="PR00463">
    <property type="entry name" value="EP450I"/>
</dbReference>
<dbReference type="PANTHER" id="PTHR24286">
    <property type="entry name" value="CYTOCHROME P450 26"/>
    <property type="match status" value="1"/>
</dbReference>
<dbReference type="PRINTS" id="PR00385">
    <property type="entry name" value="P450"/>
</dbReference>
<dbReference type="PANTHER" id="PTHR24286:SF24">
    <property type="entry name" value="LANOSTEROL 14-ALPHA DEMETHYLASE"/>
    <property type="match status" value="1"/>
</dbReference>
<keyword evidence="4 8" id="KW-0479">Metal-binding</keyword>
<gene>
    <name evidence="9" type="ORF">RM531_01630</name>
</gene>
<evidence type="ECO:0000256" key="7">
    <source>
        <dbReference type="ARBA" id="ARBA00023033"/>
    </source>
</evidence>
<name>A0ABU3B3Y1_9GAMM</name>